<feature type="region of interest" description="Disordered" evidence="1">
    <location>
        <begin position="1"/>
        <end position="29"/>
    </location>
</feature>
<sequence>MSHLKSEETTDGHGKLFQTSDAMATKDSIEGPDLGDELAQFHAKAKARRKSRQKRVQYQFLFKAGAFLIMLMVVMISKKIQQWYKSEDSRNLSPEAAQGKPNGEL</sequence>
<dbReference type="EMBL" id="CAMXCT030005835">
    <property type="protein sequence ID" value="CAL4800681.1"/>
    <property type="molecule type" value="Genomic_DNA"/>
</dbReference>
<keyword evidence="2" id="KW-0472">Membrane</keyword>
<feature type="transmembrane region" description="Helical" evidence="2">
    <location>
        <begin position="58"/>
        <end position="77"/>
    </location>
</feature>
<accession>A0A9P1DQE2</accession>
<evidence type="ECO:0000313" key="5">
    <source>
        <dbReference type="Proteomes" id="UP001152797"/>
    </source>
</evidence>
<feature type="region of interest" description="Disordered" evidence="1">
    <location>
        <begin position="85"/>
        <end position="105"/>
    </location>
</feature>
<reference evidence="4 5" key="2">
    <citation type="submission" date="2024-05" db="EMBL/GenBank/DDBJ databases">
        <authorList>
            <person name="Chen Y."/>
            <person name="Shah S."/>
            <person name="Dougan E. K."/>
            <person name="Thang M."/>
            <person name="Chan C."/>
        </authorList>
    </citation>
    <scope>NUCLEOTIDE SEQUENCE [LARGE SCALE GENOMIC DNA]</scope>
</reference>
<dbReference type="EMBL" id="CAMXCT020005835">
    <property type="protein sequence ID" value="CAL1166744.1"/>
    <property type="molecule type" value="Genomic_DNA"/>
</dbReference>
<evidence type="ECO:0000256" key="2">
    <source>
        <dbReference type="SAM" id="Phobius"/>
    </source>
</evidence>
<evidence type="ECO:0000256" key="1">
    <source>
        <dbReference type="SAM" id="MobiDB-lite"/>
    </source>
</evidence>
<evidence type="ECO:0000313" key="3">
    <source>
        <dbReference type="EMBL" id="CAI4013369.1"/>
    </source>
</evidence>
<comment type="caution">
    <text evidence="3">The sequence shown here is derived from an EMBL/GenBank/DDBJ whole genome shotgun (WGS) entry which is preliminary data.</text>
</comment>
<keyword evidence="2" id="KW-1133">Transmembrane helix</keyword>
<dbReference type="OrthoDB" id="431362at2759"/>
<evidence type="ECO:0000313" key="4">
    <source>
        <dbReference type="EMBL" id="CAL4800681.1"/>
    </source>
</evidence>
<organism evidence="3">
    <name type="scientific">Cladocopium goreaui</name>
    <dbReference type="NCBI Taxonomy" id="2562237"/>
    <lineage>
        <taxon>Eukaryota</taxon>
        <taxon>Sar</taxon>
        <taxon>Alveolata</taxon>
        <taxon>Dinophyceae</taxon>
        <taxon>Suessiales</taxon>
        <taxon>Symbiodiniaceae</taxon>
        <taxon>Cladocopium</taxon>
    </lineage>
</organism>
<dbReference type="AlphaFoldDB" id="A0A9P1DQE2"/>
<protein>
    <submittedName>
        <fullName evidence="3">Uncharacterized protein</fullName>
    </submittedName>
</protein>
<proteinExistence type="predicted"/>
<keyword evidence="2" id="KW-0812">Transmembrane</keyword>
<gene>
    <name evidence="3" type="ORF">C1SCF055_LOCUS38351</name>
</gene>
<reference evidence="3" key="1">
    <citation type="submission" date="2022-10" db="EMBL/GenBank/DDBJ databases">
        <authorList>
            <person name="Chen Y."/>
            <person name="Dougan E. K."/>
            <person name="Chan C."/>
            <person name="Rhodes N."/>
            <person name="Thang M."/>
        </authorList>
    </citation>
    <scope>NUCLEOTIDE SEQUENCE</scope>
</reference>
<dbReference type="EMBL" id="CAMXCT010005835">
    <property type="protein sequence ID" value="CAI4013369.1"/>
    <property type="molecule type" value="Genomic_DNA"/>
</dbReference>
<feature type="compositionally biased region" description="Basic and acidic residues" evidence="1">
    <location>
        <begin position="1"/>
        <end position="14"/>
    </location>
</feature>
<name>A0A9P1DQE2_9DINO</name>
<dbReference type="Proteomes" id="UP001152797">
    <property type="component" value="Unassembled WGS sequence"/>
</dbReference>
<keyword evidence="5" id="KW-1185">Reference proteome</keyword>